<protein>
    <submittedName>
        <fullName evidence="3">Flavoprotein</fullName>
    </submittedName>
</protein>
<name>A0A242NBI8_CABSO</name>
<gene>
    <name evidence="3" type="ORF">PAMC26510_02795</name>
    <name evidence="2" type="ORF">PAMC26577_25915</name>
</gene>
<dbReference type="InterPro" id="IPR045761">
    <property type="entry name" value="ODP_dom"/>
</dbReference>
<dbReference type="Proteomes" id="UP000194546">
    <property type="component" value="Unassembled WGS sequence"/>
</dbReference>
<dbReference type="PANTHER" id="PTHR43717">
    <property type="entry name" value="ANAEROBIC NITRIC OXIDE REDUCTASE FLAVORUBREDOXIN"/>
    <property type="match status" value="1"/>
</dbReference>
<organism evidence="3 4">
    <name type="scientific">Caballeronia sordidicola</name>
    <name type="common">Burkholderia sordidicola</name>
    <dbReference type="NCBI Taxonomy" id="196367"/>
    <lineage>
        <taxon>Bacteria</taxon>
        <taxon>Pseudomonadati</taxon>
        <taxon>Pseudomonadota</taxon>
        <taxon>Betaproteobacteria</taxon>
        <taxon>Burkholderiales</taxon>
        <taxon>Burkholderiaceae</taxon>
        <taxon>Caballeronia</taxon>
    </lineage>
</organism>
<dbReference type="AlphaFoldDB" id="A0A242NBI8"/>
<comment type="caution">
    <text evidence="3">The sequence shown here is derived from an EMBL/GenBank/DDBJ whole genome shotgun (WGS) entry which is preliminary data.</text>
</comment>
<reference evidence="3 4" key="1">
    <citation type="submission" date="2017-03" db="EMBL/GenBank/DDBJ databases">
        <title>Genome analysis of strain PAMC 26510.</title>
        <authorList>
            <person name="Oh H.-M."/>
            <person name="Yang J.-A."/>
        </authorList>
    </citation>
    <scope>NUCLEOTIDE SEQUENCE [LARGE SCALE GENOMIC DNA]</scope>
    <source>
        <strain evidence="3 4">PAMC 26510</strain>
    </source>
</reference>
<feature type="domain" description="ODP" evidence="1">
    <location>
        <begin position="35"/>
        <end position="212"/>
    </location>
</feature>
<dbReference type="Proteomes" id="UP000195221">
    <property type="component" value="Unassembled WGS sequence"/>
</dbReference>
<evidence type="ECO:0000313" key="2">
    <source>
        <dbReference type="EMBL" id="OTP70491.1"/>
    </source>
</evidence>
<evidence type="ECO:0000313" key="4">
    <source>
        <dbReference type="Proteomes" id="UP000194546"/>
    </source>
</evidence>
<dbReference type="InterPro" id="IPR036866">
    <property type="entry name" value="RibonucZ/Hydroxyglut_hydro"/>
</dbReference>
<evidence type="ECO:0000259" key="1">
    <source>
        <dbReference type="Pfam" id="PF19583"/>
    </source>
</evidence>
<dbReference type="PANTHER" id="PTHR43717:SF1">
    <property type="entry name" value="ANAEROBIC NITRIC OXIDE REDUCTASE FLAVORUBREDOXIN"/>
    <property type="match status" value="1"/>
</dbReference>
<evidence type="ECO:0000313" key="5">
    <source>
        <dbReference type="Proteomes" id="UP000195221"/>
    </source>
</evidence>
<proteinExistence type="predicted"/>
<dbReference type="EMBL" id="NBTY01000006">
    <property type="protein sequence ID" value="OTP80550.1"/>
    <property type="molecule type" value="Genomic_DNA"/>
</dbReference>
<dbReference type="RefSeq" id="WP_075358023.1">
    <property type="nucleotide sequence ID" value="NZ_MSRG01000023.1"/>
</dbReference>
<reference evidence="2 5" key="2">
    <citation type="submission" date="2017-03" db="EMBL/GenBank/DDBJ databases">
        <title>Genome analysis of strain PAMC 26577.</title>
        <authorList>
            <person name="Oh H.-M."/>
            <person name="Yang J.-A."/>
        </authorList>
    </citation>
    <scope>NUCLEOTIDE SEQUENCE [LARGE SCALE GENOMIC DNA]</scope>
    <source>
        <strain evidence="2 5">PAMC 26577</strain>
    </source>
</reference>
<evidence type="ECO:0000313" key="3">
    <source>
        <dbReference type="EMBL" id="OTP80550.1"/>
    </source>
</evidence>
<dbReference type="Pfam" id="PF19583">
    <property type="entry name" value="ODP"/>
    <property type="match status" value="1"/>
</dbReference>
<dbReference type="EMBL" id="NBTZ01000106">
    <property type="protein sequence ID" value="OTP70491.1"/>
    <property type="molecule type" value="Genomic_DNA"/>
</dbReference>
<dbReference type="SUPFAM" id="SSF56281">
    <property type="entry name" value="Metallo-hydrolase/oxidoreductase"/>
    <property type="match status" value="1"/>
</dbReference>
<dbReference type="Gene3D" id="3.60.15.10">
    <property type="entry name" value="Ribonuclease Z/Hydroxyacylglutathione hydrolase-like"/>
    <property type="match status" value="1"/>
</dbReference>
<sequence>MKSSKVDVFADHVYRNNIFIEKLDLGFSQFFLKSPTGDTLCIETGMRGDFPLMKSNLLSAGIDVATVNSVIVPHFEADEMGALPDFITLNKNLVAYAHPICSHALADIFSVKTKPLKDEVPITISGEVLVPIFAKHVHQWDALVIYVPRLKALFSSDVFMRYGPVEERPGDPVQEIVASIENSGYLPSIEYLHAALEKIKKYDIEWIFPMHGPAIHNNVAATIDGLIEYCLKDRHKETVEG</sequence>
<accession>A0A242NBI8</accession>